<comment type="caution">
    <text evidence="2">The sequence shown here is derived from an EMBL/GenBank/DDBJ whole genome shotgun (WGS) entry which is preliminary data.</text>
</comment>
<organism evidence="2 3">
    <name type="scientific">Streptomyces smyrnaeus</name>
    <dbReference type="NCBI Taxonomy" id="1387713"/>
    <lineage>
        <taxon>Bacteria</taxon>
        <taxon>Bacillati</taxon>
        <taxon>Actinomycetota</taxon>
        <taxon>Actinomycetes</taxon>
        <taxon>Kitasatosporales</taxon>
        <taxon>Streptomycetaceae</taxon>
        <taxon>Streptomyces</taxon>
    </lineage>
</organism>
<keyword evidence="1" id="KW-0732">Signal</keyword>
<dbReference type="GeneID" id="96258871"/>
<accession>A0ABS3XTD2</accession>
<feature type="signal peptide" evidence="1">
    <location>
        <begin position="1"/>
        <end position="28"/>
    </location>
</feature>
<sequence>MLRKTAFATTTAFLALGTLGSGITVAHAGGPDIHRAEAPVGVLGKCPDRNRAEIPGALAVWEIRCKGKDWVVLDGRLKDTKKDGKCARLRLVAEEHTLYRKACGKGKVVDLNSMIAAKGNWLKVYLYTR</sequence>
<name>A0ABS3XTD2_9ACTN</name>
<feature type="chain" id="PRO_5046738664" description="Secreted protein" evidence="1">
    <location>
        <begin position="29"/>
        <end position="129"/>
    </location>
</feature>
<dbReference type="Proteomes" id="UP000721954">
    <property type="component" value="Unassembled WGS sequence"/>
</dbReference>
<evidence type="ECO:0000313" key="3">
    <source>
        <dbReference type="Proteomes" id="UP000721954"/>
    </source>
</evidence>
<evidence type="ECO:0000313" key="2">
    <source>
        <dbReference type="EMBL" id="MBO8198571.1"/>
    </source>
</evidence>
<dbReference type="RefSeq" id="WP_209210290.1">
    <property type="nucleotide sequence ID" value="NZ_JAFFZM010000004.1"/>
</dbReference>
<gene>
    <name evidence="2" type="ORF">JW613_09665</name>
</gene>
<dbReference type="EMBL" id="JAFFZM010000004">
    <property type="protein sequence ID" value="MBO8198571.1"/>
    <property type="molecule type" value="Genomic_DNA"/>
</dbReference>
<reference evidence="2 3" key="1">
    <citation type="submission" date="2021-02" db="EMBL/GenBank/DDBJ databases">
        <title>Streptomyces spirodelae sp. nov., isolated from duckweed.</title>
        <authorList>
            <person name="Saimee Y."/>
            <person name="Duangmal K."/>
        </authorList>
    </citation>
    <scope>NUCLEOTIDE SEQUENCE [LARGE SCALE GENOMIC DNA]</scope>
    <source>
        <strain evidence="2 3">DSM 42105</strain>
    </source>
</reference>
<evidence type="ECO:0000256" key="1">
    <source>
        <dbReference type="SAM" id="SignalP"/>
    </source>
</evidence>
<proteinExistence type="predicted"/>
<evidence type="ECO:0008006" key="4">
    <source>
        <dbReference type="Google" id="ProtNLM"/>
    </source>
</evidence>
<protein>
    <recommendedName>
        <fullName evidence="4">Secreted protein</fullName>
    </recommendedName>
</protein>
<keyword evidence="3" id="KW-1185">Reference proteome</keyword>